<evidence type="ECO:0000256" key="6">
    <source>
        <dbReference type="ARBA" id="ARBA00023136"/>
    </source>
</evidence>
<keyword evidence="3" id="KW-1003">Cell membrane</keyword>
<evidence type="ECO:0000313" key="10">
    <source>
        <dbReference type="Proteomes" id="UP001284601"/>
    </source>
</evidence>
<evidence type="ECO:0000256" key="5">
    <source>
        <dbReference type="ARBA" id="ARBA00022989"/>
    </source>
</evidence>
<dbReference type="SUPFAM" id="SSF160964">
    <property type="entry name" value="MalF N-terminal region-like"/>
    <property type="match status" value="1"/>
</dbReference>
<feature type="transmembrane region" description="Helical" evidence="7">
    <location>
        <begin position="111"/>
        <end position="135"/>
    </location>
</feature>
<accession>A0ABU4HRM8</accession>
<proteinExistence type="inferred from homology"/>
<dbReference type="InterPro" id="IPR000515">
    <property type="entry name" value="MetI-like"/>
</dbReference>
<dbReference type="Gene3D" id="1.10.3720.10">
    <property type="entry name" value="MetI-like"/>
    <property type="match status" value="1"/>
</dbReference>
<name>A0ABU4HRM8_9ACTN</name>
<comment type="caution">
    <text evidence="9">The sequence shown here is derived from an EMBL/GenBank/DDBJ whole genome shotgun (WGS) entry which is preliminary data.</text>
</comment>
<dbReference type="RefSeq" id="WP_318597694.1">
    <property type="nucleotide sequence ID" value="NZ_JAWSTH010000031.1"/>
</dbReference>
<keyword evidence="4 7" id="KW-0812">Transmembrane</keyword>
<feature type="transmembrane region" description="Helical" evidence="7">
    <location>
        <begin position="165"/>
        <end position="186"/>
    </location>
</feature>
<dbReference type="SUPFAM" id="SSF161098">
    <property type="entry name" value="MetI-like"/>
    <property type="match status" value="1"/>
</dbReference>
<dbReference type="Pfam" id="PF00528">
    <property type="entry name" value="BPD_transp_1"/>
    <property type="match status" value="1"/>
</dbReference>
<dbReference type="EMBL" id="JAWSTH010000031">
    <property type="protein sequence ID" value="MDW5595357.1"/>
    <property type="molecule type" value="Genomic_DNA"/>
</dbReference>
<organism evidence="9 10">
    <name type="scientific">Conexibacter stalactiti</name>
    <dbReference type="NCBI Taxonomy" id="1940611"/>
    <lineage>
        <taxon>Bacteria</taxon>
        <taxon>Bacillati</taxon>
        <taxon>Actinomycetota</taxon>
        <taxon>Thermoleophilia</taxon>
        <taxon>Solirubrobacterales</taxon>
        <taxon>Conexibacteraceae</taxon>
        <taxon>Conexibacter</taxon>
    </lineage>
</organism>
<keyword evidence="5 7" id="KW-1133">Transmembrane helix</keyword>
<gene>
    <name evidence="9" type="ORF">R7226_13495</name>
</gene>
<evidence type="ECO:0000256" key="3">
    <source>
        <dbReference type="ARBA" id="ARBA00022475"/>
    </source>
</evidence>
<evidence type="ECO:0000259" key="8">
    <source>
        <dbReference type="PROSITE" id="PS50928"/>
    </source>
</evidence>
<dbReference type="Proteomes" id="UP001284601">
    <property type="component" value="Unassembled WGS sequence"/>
</dbReference>
<evidence type="ECO:0000313" key="9">
    <source>
        <dbReference type="EMBL" id="MDW5595357.1"/>
    </source>
</evidence>
<comment type="similarity">
    <text evidence="7">Belongs to the binding-protein-dependent transport system permease family.</text>
</comment>
<evidence type="ECO:0000256" key="2">
    <source>
        <dbReference type="ARBA" id="ARBA00022448"/>
    </source>
</evidence>
<feature type="transmembrane region" description="Helical" evidence="7">
    <location>
        <begin position="77"/>
        <end position="99"/>
    </location>
</feature>
<dbReference type="PANTHER" id="PTHR30193:SF37">
    <property type="entry name" value="INNER MEMBRANE ABC TRANSPORTER PERMEASE PROTEIN YCJO"/>
    <property type="match status" value="1"/>
</dbReference>
<protein>
    <submittedName>
        <fullName evidence="9">Sugar ABC transporter permease</fullName>
    </submittedName>
</protein>
<dbReference type="PANTHER" id="PTHR30193">
    <property type="entry name" value="ABC TRANSPORTER PERMEASE PROTEIN"/>
    <property type="match status" value="1"/>
</dbReference>
<keyword evidence="2 7" id="KW-0813">Transport</keyword>
<evidence type="ECO:0000256" key="7">
    <source>
        <dbReference type="RuleBase" id="RU363032"/>
    </source>
</evidence>
<keyword evidence="6 7" id="KW-0472">Membrane</keyword>
<feature type="transmembrane region" description="Helical" evidence="7">
    <location>
        <begin position="274"/>
        <end position="296"/>
    </location>
</feature>
<keyword evidence="10" id="KW-1185">Reference proteome</keyword>
<dbReference type="InterPro" id="IPR051393">
    <property type="entry name" value="ABC_transporter_permease"/>
</dbReference>
<evidence type="ECO:0000256" key="4">
    <source>
        <dbReference type="ARBA" id="ARBA00022692"/>
    </source>
</evidence>
<feature type="domain" description="ABC transmembrane type-1" evidence="8">
    <location>
        <begin position="77"/>
        <end position="292"/>
    </location>
</feature>
<dbReference type="CDD" id="cd06261">
    <property type="entry name" value="TM_PBP2"/>
    <property type="match status" value="1"/>
</dbReference>
<feature type="transmembrane region" description="Helical" evidence="7">
    <location>
        <begin position="21"/>
        <end position="40"/>
    </location>
</feature>
<comment type="subcellular location">
    <subcellularLocation>
        <location evidence="1 7">Cell membrane</location>
        <topology evidence="1 7">Multi-pass membrane protein</topology>
    </subcellularLocation>
</comment>
<reference evidence="9 10" key="2">
    <citation type="submission" date="2023-10" db="EMBL/GenBank/DDBJ databases">
        <authorList>
            <person name="Han X.F."/>
        </authorList>
    </citation>
    <scope>NUCLEOTIDE SEQUENCE [LARGE SCALE GENOMIC DNA]</scope>
    <source>
        <strain evidence="9 10">KCTC 39840</strain>
    </source>
</reference>
<dbReference type="PROSITE" id="PS50928">
    <property type="entry name" value="ABC_TM1"/>
    <property type="match status" value="1"/>
</dbReference>
<reference evidence="10" key="1">
    <citation type="submission" date="2023-07" db="EMBL/GenBank/DDBJ databases">
        <title>Conexibacter stalactiti sp. nov., isolated from stalactites in a lava cave and emended description of the genus Conexibacter.</title>
        <authorList>
            <person name="Lee S.D."/>
        </authorList>
    </citation>
    <scope>NUCLEOTIDE SEQUENCE [LARGE SCALE GENOMIC DNA]</scope>
    <source>
        <strain evidence="10">KCTC 39840</strain>
    </source>
</reference>
<dbReference type="InterPro" id="IPR035906">
    <property type="entry name" value="MetI-like_sf"/>
</dbReference>
<evidence type="ECO:0000256" key="1">
    <source>
        <dbReference type="ARBA" id="ARBA00004651"/>
    </source>
</evidence>
<sequence>MAPRLATVADRSPGEPRRIGYLYLLPAFLLFGAFVLFPLGHSLWLSLFAWDGVTAGRWVGLDNYGDVLSDGELRSSFVHALVLIVFYAVLPVLIGLLLAGAAARVEVRGFTFFRVVLFLPQVVAMVVVAVMWRMIYDPNDGPLNEALRAVGLDGLTKSWLGDFDVALPAVGLVGTWVWYGLAMVLLTAGVQKIPKSLYDAARVDGAGPVHEFFAVTLPALRGEIAVALTLTTVAALRNFDLIYNTTKGGPGDATSVPAFQVYDRAFLTGEVGSASAIGVTLVAIIFVITFCINRFADRGAAR</sequence>